<reference evidence="2" key="2">
    <citation type="submission" date="2025-09" db="UniProtKB">
        <authorList>
            <consortium name="Ensembl"/>
        </authorList>
    </citation>
    <scope>IDENTIFICATION</scope>
</reference>
<dbReference type="AlphaFoldDB" id="A0A669PY25"/>
<evidence type="ECO:0000313" key="3">
    <source>
        <dbReference type="Proteomes" id="UP000472261"/>
    </source>
</evidence>
<sequence length="45" mass="5310">MYVCLYFSFIILVSSEELNTGNSEGMSDKVHWRKKEKHQPPFGYL</sequence>
<organism evidence="2 3">
    <name type="scientific">Phasianus colchicus</name>
    <name type="common">Common pheasant</name>
    <dbReference type="NCBI Taxonomy" id="9054"/>
    <lineage>
        <taxon>Eukaryota</taxon>
        <taxon>Metazoa</taxon>
        <taxon>Chordata</taxon>
        <taxon>Craniata</taxon>
        <taxon>Vertebrata</taxon>
        <taxon>Euteleostomi</taxon>
        <taxon>Archelosauria</taxon>
        <taxon>Archosauria</taxon>
        <taxon>Dinosauria</taxon>
        <taxon>Saurischia</taxon>
        <taxon>Theropoda</taxon>
        <taxon>Coelurosauria</taxon>
        <taxon>Aves</taxon>
        <taxon>Neognathae</taxon>
        <taxon>Galloanserae</taxon>
        <taxon>Galliformes</taxon>
        <taxon>Phasianidae</taxon>
        <taxon>Phasianinae</taxon>
        <taxon>Phasianus</taxon>
    </lineage>
</organism>
<name>A0A669PY25_PHACC</name>
<dbReference type="Proteomes" id="UP000472261">
    <property type="component" value="Unplaced"/>
</dbReference>
<evidence type="ECO:0000313" key="2">
    <source>
        <dbReference type="Ensembl" id="ENSPCLP00000013229.1"/>
    </source>
</evidence>
<keyword evidence="1" id="KW-0732">Signal</keyword>
<proteinExistence type="predicted"/>
<dbReference type="Ensembl" id="ENSPCLT00000017556.1">
    <property type="protein sequence ID" value="ENSPCLP00000013229.1"/>
    <property type="gene ID" value="ENSPCLG00000010835.1"/>
</dbReference>
<reference evidence="2" key="1">
    <citation type="submission" date="2025-08" db="UniProtKB">
        <authorList>
            <consortium name="Ensembl"/>
        </authorList>
    </citation>
    <scope>IDENTIFICATION</scope>
</reference>
<evidence type="ECO:0000256" key="1">
    <source>
        <dbReference type="SAM" id="SignalP"/>
    </source>
</evidence>
<feature type="chain" id="PRO_5025383084" evidence="1">
    <location>
        <begin position="16"/>
        <end position="45"/>
    </location>
</feature>
<feature type="signal peptide" evidence="1">
    <location>
        <begin position="1"/>
        <end position="15"/>
    </location>
</feature>
<keyword evidence="3" id="KW-1185">Reference proteome</keyword>
<protein>
    <submittedName>
        <fullName evidence="2">Uncharacterized protein</fullName>
    </submittedName>
</protein>
<accession>A0A669PY25</accession>